<gene>
    <name evidence="1" type="ORF">VJ920_03625</name>
</gene>
<evidence type="ECO:0000313" key="1">
    <source>
        <dbReference type="EMBL" id="MEC4294397.1"/>
    </source>
</evidence>
<dbReference type="Proteomes" id="UP001343724">
    <property type="component" value="Unassembled WGS sequence"/>
</dbReference>
<reference evidence="1 2" key="1">
    <citation type="submission" date="2024-01" db="EMBL/GenBank/DDBJ databases">
        <title>novel species in genus Adlercreutzia.</title>
        <authorList>
            <person name="Liu X."/>
        </authorList>
    </citation>
    <scope>NUCLEOTIDE SEQUENCE [LARGE SCALE GENOMIC DNA]</scope>
    <source>
        <strain evidence="1 2">R22</strain>
    </source>
</reference>
<accession>A0ABU6IXS0</accession>
<evidence type="ECO:0000313" key="2">
    <source>
        <dbReference type="Proteomes" id="UP001343724"/>
    </source>
</evidence>
<organism evidence="1 2">
    <name type="scientific">Adlercreutzia shanghongiae</name>
    <dbReference type="NCBI Taxonomy" id="3111773"/>
    <lineage>
        <taxon>Bacteria</taxon>
        <taxon>Bacillati</taxon>
        <taxon>Actinomycetota</taxon>
        <taxon>Coriobacteriia</taxon>
        <taxon>Eggerthellales</taxon>
        <taxon>Eggerthellaceae</taxon>
        <taxon>Adlercreutzia</taxon>
    </lineage>
</organism>
<comment type="caution">
    <text evidence="1">The sequence shown here is derived from an EMBL/GenBank/DDBJ whole genome shotgun (WGS) entry which is preliminary data.</text>
</comment>
<proteinExistence type="predicted"/>
<evidence type="ECO:0008006" key="3">
    <source>
        <dbReference type="Google" id="ProtNLM"/>
    </source>
</evidence>
<dbReference type="EMBL" id="JAYMFH010000003">
    <property type="protein sequence ID" value="MEC4294397.1"/>
    <property type="molecule type" value="Genomic_DNA"/>
</dbReference>
<keyword evidence="2" id="KW-1185">Reference proteome</keyword>
<sequence>MLNDFSSFEALIRQRKPAIVTKLMATKYGAKSESAADDAQYKREIEVAVDAAVEVLREYRQWASSR</sequence>
<dbReference type="RefSeq" id="WP_326439542.1">
    <property type="nucleotide sequence ID" value="NZ_JAYMFH010000003.1"/>
</dbReference>
<protein>
    <recommendedName>
        <fullName evidence="3">HEPN domain-containing protein</fullName>
    </recommendedName>
</protein>
<name>A0ABU6IXS0_9ACTN</name>